<dbReference type="EMBL" id="JANFPI010000002">
    <property type="protein sequence ID" value="MCX8996543.1"/>
    <property type="molecule type" value="Genomic_DNA"/>
</dbReference>
<proteinExistence type="predicted"/>
<accession>A0AAE3MWG3</accession>
<sequence length="243" mass="28464">MQTIVCMKWGTRYPADYVNRLWSMVKRNTQRPTRLVCFTDDTSGISEEVAVHPLPPITLPERVMWLPWRKLSMWQAPLADLDGDVLYLDLDVVVTGGLDVFFDYRPGQFCAAENWTQPGSRIGNTSIYRWHVGRHSEIFDRFNADPEAVLRDYRIEQQYISALVDDMEFWPSDWCVSFKHTLLPKWPMNFFKVPPLPEGTRVVAFTGKPDPDEAEIGAWPVNAPWKRLYKHVRPTPWITKHWR</sequence>
<comment type="caution">
    <text evidence="1">The sequence shown here is derived from an EMBL/GenBank/DDBJ whole genome shotgun (WGS) entry which is preliminary data.</text>
</comment>
<keyword evidence="2" id="KW-1185">Reference proteome</keyword>
<reference evidence="1" key="1">
    <citation type="submission" date="2022-07" db="EMBL/GenBank/DDBJ databases">
        <title>Ectorhizobium quercum gen.nov., sp. nov.</title>
        <authorList>
            <person name="Ma T."/>
            <person name="Li Y."/>
        </authorList>
    </citation>
    <scope>NUCLEOTIDE SEQUENCE</scope>
    <source>
        <strain evidence="1">BDR2-2</strain>
    </source>
</reference>
<organism evidence="1 2">
    <name type="scientific">Ectorhizobium quercum</name>
    <dbReference type="NCBI Taxonomy" id="2965071"/>
    <lineage>
        <taxon>Bacteria</taxon>
        <taxon>Pseudomonadati</taxon>
        <taxon>Pseudomonadota</taxon>
        <taxon>Alphaproteobacteria</taxon>
        <taxon>Hyphomicrobiales</taxon>
        <taxon>Rhizobiaceae</taxon>
        <taxon>Ectorhizobium</taxon>
    </lineage>
</organism>
<evidence type="ECO:0000313" key="2">
    <source>
        <dbReference type="Proteomes" id="UP001208771"/>
    </source>
</evidence>
<dbReference type="RefSeq" id="WP_306410330.1">
    <property type="nucleotide sequence ID" value="NZ_JANFPI010000002.1"/>
</dbReference>
<dbReference type="Proteomes" id="UP001208771">
    <property type="component" value="Unassembled WGS sequence"/>
</dbReference>
<dbReference type="SUPFAM" id="SSF53448">
    <property type="entry name" value="Nucleotide-diphospho-sugar transferases"/>
    <property type="match status" value="1"/>
</dbReference>
<name>A0AAE3MWG3_9HYPH</name>
<dbReference type="AlphaFoldDB" id="A0AAE3MWG3"/>
<dbReference type="InterPro" id="IPR029044">
    <property type="entry name" value="Nucleotide-diphossugar_trans"/>
</dbReference>
<gene>
    <name evidence="1" type="ORF">NOF55_05445</name>
</gene>
<evidence type="ECO:0008006" key="3">
    <source>
        <dbReference type="Google" id="ProtNLM"/>
    </source>
</evidence>
<protein>
    <recommendedName>
        <fullName evidence="3">Glycosyltransferase</fullName>
    </recommendedName>
</protein>
<evidence type="ECO:0000313" key="1">
    <source>
        <dbReference type="EMBL" id="MCX8996543.1"/>
    </source>
</evidence>